<evidence type="ECO:0000256" key="1">
    <source>
        <dbReference type="SAM" id="MobiDB-lite"/>
    </source>
</evidence>
<accession>A0ABT2EMY9</accession>
<keyword evidence="3" id="KW-1185">Reference proteome</keyword>
<proteinExistence type="predicted"/>
<dbReference type="Proteomes" id="UP001204798">
    <property type="component" value="Unassembled WGS sequence"/>
</dbReference>
<feature type="compositionally biased region" description="Basic and acidic residues" evidence="1">
    <location>
        <begin position="74"/>
        <end position="85"/>
    </location>
</feature>
<dbReference type="RefSeq" id="WP_259095649.1">
    <property type="nucleotide sequence ID" value="NZ_CP130454.1"/>
</dbReference>
<feature type="region of interest" description="Disordered" evidence="1">
    <location>
        <begin position="66"/>
        <end position="85"/>
    </location>
</feature>
<name>A0ABT2EMY9_9BACT</name>
<reference evidence="2 3" key="1">
    <citation type="submission" date="2022-08" db="EMBL/GenBank/DDBJ databases">
        <title>Bacterial and archaeal communities from various locations to study Microbial Dark Matter (Phase II).</title>
        <authorList>
            <person name="Stepanauskas R."/>
        </authorList>
    </citation>
    <scope>NUCLEOTIDE SEQUENCE [LARGE SCALE GENOMIC DNA]</scope>
    <source>
        <strain evidence="2 3">PD1</strain>
    </source>
</reference>
<comment type="caution">
    <text evidence="2">The sequence shown here is derived from an EMBL/GenBank/DDBJ whole genome shotgun (WGS) entry which is preliminary data.</text>
</comment>
<evidence type="ECO:0000313" key="3">
    <source>
        <dbReference type="Proteomes" id="UP001204798"/>
    </source>
</evidence>
<organism evidence="2 3">
    <name type="scientific">Candidatus Fervidibacter sacchari</name>
    <dbReference type="NCBI Taxonomy" id="1448929"/>
    <lineage>
        <taxon>Bacteria</taxon>
        <taxon>Candidatus Fervidibacterota</taxon>
        <taxon>Candidatus Fervidibacter</taxon>
    </lineage>
</organism>
<sequence>MATAVGIGLLALVVATLAVFVAAWRWLTRPAISEETVEALWNVIAELHDAVYRLEMNVAKLERMMAASNGKRSRITERSEGGEGW</sequence>
<dbReference type="EMBL" id="JANUCP010000003">
    <property type="protein sequence ID" value="MCS3919328.1"/>
    <property type="molecule type" value="Genomic_DNA"/>
</dbReference>
<evidence type="ECO:0000313" key="2">
    <source>
        <dbReference type="EMBL" id="MCS3919328.1"/>
    </source>
</evidence>
<gene>
    <name evidence="2" type="ORF">M2350_001741</name>
</gene>
<protein>
    <submittedName>
        <fullName evidence="2">Uncharacterized protein</fullName>
    </submittedName>
</protein>